<keyword evidence="2" id="KW-1185">Reference proteome</keyword>
<organism evidence="3">
    <name type="scientific">Gongylonema pulchrum</name>
    <dbReference type="NCBI Taxonomy" id="637853"/>
    <lineage>
        <taxon>Eukaryota</taxon>
        <taxon>Metazoa</taxon>
        <taxon>Ecdysozoa</taxon>
        <taxon>Nematoda</taxon>
        <taxon>Chromadorea</taxon>
        <taxon>Rhabditida</taxon>
        <taxon>Spirurina</taxon>
        <taxon>Spiruromorpha</taxon>
        <taxon>Spiruroidea</taxon>
        <taxon>Gongylonematidae</taxon>
        <taxon>Gongylonema</taxon>
    </lineage>
</organism>
<evidence type="ECO:0000313" key="1">
    <source>
        <dbReference type="EMBL" id="VDN17229.1"/>
    </source>
</evidence>
<dbReference type="Gene3D" id="3.30.450.30">
    <property type="entry name" value="Dynein light chain 2a, cytoplasmic"/>
    <property type="match status" value="1"/>
</dbReference>
<evidence type="ECO:0000313" key="3">
    <source>
        <dbReference type="WBParaSite" id="GPUH_0001029401-mRNA-1"/>
    </source>
</evidence>
<gene>
    <name evidence="1" type="ORF">GPUH_LOCUS10281</name>
</gene>
<reference evidence="1 2" key="2">
    <citation type="submission" date="2018-11" db="EMBL/GenBank/DDBJ databases">
        <authorList>
            <consortium name="Pathogen Informatics"/>
        </authorList>
    </citation>
    <scope>NUCLEOTIDE SEQUENCE [LARGE SCALE GENOMIC DNA]</scope>
</reference>
<dbReference type="OrthoDB" id="76862at2759"/>
<reference evidence="3" key="1">
    <citation type="submission" date="2016-06" db="UniProtKB">
        <authorList>
            <consortium name="WormBaseParasite"/>
        </authorList>
    </citation>
    <scope>IDENTIFICATION</scope>
</reference>
<proteinExistence type="predicted"/>
<dbReference type="EMBL" id="UYRT01077910">
    <property type="protein sequence ID" value="VDN17229.1"/>
    <property type="molecule type" value="Genomic_DNA"/>
</dbReference>
<dbReference type="AlphaFoldDB" id="A0A183DNJ0"/>
<dbReference type="Proteomes" id="UP000271098">
    <property type="component" value="Unassembled WGS sequence"/>
</dbReference>
<accession>A0A183DNJ0</accession>
<protein>
    <submittedName>
        <fullName evidence="3">Protein-serine/threonine phosphatase</fullName>
    </submittedName>
</protein>
<name>A0A183DNJ0_9BILA</name>
<sequence length="86" mass="9132">MASDSVKGVFCADEAGLSVCNRGTLDSASIAGDVTNEMMKLANNLEPDLPISSIVVQLLGSFFSFPEIAYEVPSLLTLPISLLHPY</sequence>
<evidence type="ECO:0000313" key="2">
    <source>
        <dbReference type="Proteomes" id="UP000271098"/>
    </source>
</evidence>
<dbReference type="WBParaSite" id="GPUH_0001029401-mRNA-1">
    <property type="protein sequence ID" value="GPUH_0001029401-mRNA-1"/>
    <property type="gene ID" value="GPUH_0001029401"/>
</dbReference>